<dbReference type="EMBL" id="FNOK01000089">
    <property type="protein sequence ID" value="SDZ52284.1"/>
    <property type="molecule type" value="Genomic_DNA"/>
</dbReference>
<reference evidence="3" key="1">
    <citation type="submission" date="2016-10" db="EMBL/GenBank/DDBJ databases">
        <authorList>
            <person name="Varghese N."/>
            <person name="Submissions S."/>
        </authorList>
    </citation>
    <scope>NUCLEOTIDE SEQUENCE [LARGE SCALE GENOMIC DNA]</scope>
    <source>
        <strain evidence="3">CGMCC 4.3530</strain>
    </source>
</reference>
<dbReference type="RefSeq" id="WP_093278329.1">
    <property type="nucleotide sequence ID" value="NZ_FNOK01000089.1"/>
</dbReference>
<accession>A0A1H3TPY4</accession>
<dbReference type="STRING" id="418495.SAMN05216215_108912"/>
<proteinExistence type="predicted"/>
<organism evidence="2 3">
    <name type="scientific">Saccharopolyspora shandongensis</name>
    <dbReference type="NCBI Taxonomy" id="418495"/>
    <lineage>
        <taxon>Bacteria</taxon>
        <taxon>Bacillati</taxon>
        <taxon>Actinomycetota</taxon>
        <taxon>Actinomycetes</taxon>
        <taxon>Pseudonocardiales</taxon>
        <taxon>Pseudonocardiaceae</taxon>
        <taxon>Saccharopolyspora</taxon>
    </lineage>
</organism>
<name>A0A1H3TPY4_9PSEU</name>
<evidence type="ECO:0008006" key="4">
    <source>
        <dbReference type="Google" id="ProtNLM"/>
    </source>
</evidence>
<gene>
    <name evidence="2" type="ORF">SAMN05216215_108912</name>
</gene>
<protein>
    <recommendedName>
        <fullName evidence="4">YbaB/EbfC DNA-binding family protein</fullName>
    </recommendedName>
</protein>
<dbReference type="AlphaFoldDB" id="A0A1H3TPY4"/>
<keyword evidence="3" id="KW-1185">Reference proteome</keyword>
<feature type="region of interest" description="Disordered" evidence="1">
    <location>
        <begin position="108"/>
        <end position="141"/>
    </location>
</feature>
<sequence>MREDERTIDELIEIAETIVPSTELAAGLDAIRGSAQDSGISLSVDLQGMLVDLEIDDRALALGPERLAAEIARLSGEACTDSLQQGVLAIQAGCGADVATAMVDYINSIEEQPEEPGPAPRAEPTWDDEDVSWGSMKQETW</sequence>
<evidence type="ECO:0000256" key="1">
    <source>
        <dbReference type="SAM" id="MobiDB-lite"/>
    </source>
</evidence>
<evidence type="ECO:0000313" key="2">
    <source>
        <dbReference type="EMBL" id="SDZ52284.1"/>
    </source>
</evidence>
<dbReference type="Proteomes" id="UP000199529">
    <property type="component" value="Unassembled WGS sequence"/>
</dbReference>
<evidence type="ECO:0000313" key="3">
    <source>
        <dbReference type="Proteomes" id="UP000199529"/>
    </source>
</evidence>
<dbReference type="OrthoDB" id="3630218at2"/>